<dbReference type="InterPro" id="IPR033941">
    <property type="entry name" value="IPMI_cat"/>
</dbReference>
<evidence type="ECO:0000256" key="12">
    <source>
        <dbReference type="HAMAP-Rule" id="MF_01026"/>
    </source>
</evidence>
<dbReference type="RefSeq" id="WP_187721662.1">
    <property type="nucleotide sequence ID" value="NZ_BAABBL010000002.1"/>
</dbReference>
<gene>
    <name evidence="12 15" type="primary">leuC</name>
    <name evidence="15" type="ORF">H9L22_03850</name>
</gene>
<evidence type="ECO:0000313" key="15">
    <source>
        <dbReference type="EMBL" id="QNP56562.1"/>
    </source>
</evidence>
<dbReference type="UniPathway" id="UPA00946"/>
<dbReference type="CDD" id="cd01583">
    <property type="entry name" value="IPMI"/>
    <property type="match status" value="1"/>
</dbReference>
<evidence type="ECO:0000256" key="10">
    <source>
        <dbReference type="ARBA" id="ARBA00023239"/>
    </source>
</evidence>
<comment type="cofactor">
    <cofactor evidence="12">
        <name>[4Fe-4S] cluster</name>
        <dbReference type="ChEBI" id="CHEBI:49883"/>
    </cofactor>
    <text evidence="12">Binds 1 [4Fe-4S] cluster per subunit.</text>
</comment>
<comment type="pathway">
    <text evidence="3 12">Amino-acid biosynthesis; L-leucine biosynthesis; L-leucine from 3-methyl-2-oxobutanoate: step 2/4.</text>
</comment>
<keyword evidence="10 12" id="KW-0456">Lyase</keyword>
<evidence type="ECO:0000256" key="13">
    <source>
        <dbReference type="SAM" id="MobiDB-lite"/>
    </source>
</evidence>
<dbReference type="HAMAP" id="MF_01026">
    <property type="entry name" value="LeuC_type1"/>
    <property type="match status" value="1"/>
</dbReference>
<proteinExistence type="inferred from homology"/>
<keyword evidence="6 12" id="KW-0028">Amino-acid biosynthesis</keyword>
<dbReference type="AlphaFoldDB" id="A0A7H0H7P6"/>
<keyword evidence="5 12" id="KW-0004">4Fe-4S</keyword>
<keyword evidence="11 12" id="KW-0100">Branched-chain amino acid biosynthesis</keyword>
<dbReference type="GO" id="GO:0051539">
    <property type="term" value="F:4 iron, 4 sulfur cluster binding"/>
    <property type="evidence" value="ECO:0007669"/>
    <property type="project" value="UniProtKB-KW"/>
</dbReference>
<evidence type="ECO:0000256" key="9">
    <source>
        <dbReference type="ARBA" id="ARBA00023014"/>
    </source>
</evidence>
<dbReference type="InterPro" id="IPR018136">
    <property type="entry name" value="Aconitase_4Fe-4S_BS"/>
</dbReference>
<dbReference type="EMBL" id="CP060789">
    <property type="protein sequence ID" value="QNP56562.1"/>
    <property type="molecule type" value="Genomic_DNA"/>
</dbReference>
<dbReference type="UniPathway" id="UPA00048">
    <property type="reaction ID" value="UER00071"/>
</dbReference>
<evidence type="ECO:0000256" key="3">
    <source>
        <dbReference type="ARBA" id="ARBA00004729"/>
    </source>
</evidence>
<keyword evidence="8 12" id="KW-0408">Iron</keyword>
<dbReference type="GO" id="GO:0003861">
    <property type="term" value="F:3-isopropylmalate dehydratase activity"/>
    <property type="evidence" value="ECO:0007669"/>
    <property type="project" value="UniProtKB-UniRule"/>
</dbReference>
<dbReference type="PANTHER" id="PTHR43822">
    <property type="entry name" value="HOMOACONITASE, MITOCHONDRIAL-RELATED"/>
    <property type="match status" value="1"/>
</dbReference>
<dbReference type="EC" id="4.2.1.33" evidence="12"/>
<dbReference type="InterPro" id="IPR001030">
    <property type="entry name" value="Acoase/IPM_deHydtase_lsu_aba"/>
</dbReference>
<evidence type="ECO:0000256" key="5">
    <source>
        <dbReference type="ARBA" id="ARBA00022485"/>
    </source>
</evidence>
<evidence type="ECO:0000256" key="2">
    <source>
        <dbReference type="ARBA" id="ARBA00002695"/>
    </source>
</evidence>
<dbReference type="NCBIfam" id="TIGR00170">
    <property type="entry name" value="leuC"/>
    <property type="match status" value="1"/>
</dbReference>
<keyword evidence="4 12" id="KW-0432">Leucine biosynthesis</keyword>
<dbReference type="InterPro" id="IPR036008">
    <property type="entry name" value="Aconitase_4Fe-4S_dom"/>
</dbReference>
<comment type="similarity">
    <text evidence="12">Belongs to the aconitase/IPM isomerase family. LeuC type 1 subfamily.</text>
</comment>
<keyword evidence="7 12" id="KW-0479">Metal-binding</keyword>
<dbReference type="FunFam" id="3.30.499.10:FF:000007">
    <property type="entry name" value="3-isopropylmalate dehydratase large subunit"/>
    <property type="match status" value="1"/>
</dbReference>
<evidence type="ECO:0000259" key="14">
    <source>
        <dbReference type="Pfam" id="PF00330"/>
    </source>
</evidence>
<dbReference type="PANTHER" id="PTHR43822:SF9">
    <property type="entry name" value="3-ISOPROPYLMALATE DEHYDRATASE"/>
    <property type="match status" value="1"/>
</dbReference>
<comment type="function">
    <text evidence="2 12">Catalyzes the isomerization between 2-isopropylmalate and 3-isopropylmalate, via the formation of 2-isopropylmaleate.</text>
</comment>
<dbReference type="Gene3D" id="3.30.499.10">
    <property type="entry name" value="Aconitase, domain 3"/>
    <property type="match status" value="2"/>
</dbReference>
<dbReference type="Pfam" id="PF00330">
    <property type="entry name" value="Aconitase"/>
    <property type="match status" value="1"/>
</dbReference>
<dbReference type="SUPFAM" id="SSF53732">
    <property type="entry name" value="Aconitase iron-sulfur domain"/>
    <property type="match status" value="1"/>
</dbReference>
<dbReference type="GO" id="GO:0046872">
    <property type="term" value="F:metal ion binding"/>
    <property type="evidence" value="ECO:0007669"/>
    <property type="project" value="UniProtKB-KW"/>
</dbReference>
<evidence type="ECO:0000256" key="7">
    <source>
        <dbReference type="ARBA" id="ARBA00022723"/>
    </source>
</evidence>
<accession>A0A7H0H7P6</accession>
<reference evidence="15 16" key="1">
    <citation type="submission" date="2020-08" db="EMBL/GenBank/DDBJ databases">
        <title>Genome sequence of Tessaracoccus defluvii JCM 17540T.</title>
        <authorList>
            <person name="Hyun D.-W."/>
            <person name="Bae J.-W."/>
        </authorList>
    </citation>
    <scope>NUCLEOTIDE SEQUENCE [LARGE SCALE GENOMIC DNA]</scope>
    <source>
        <strain evidence="15 16">JCM 17540</strain>
    </source>
</reference>
<comment type="catalytic activity">
    <reaction evidence="1 12">
        <text>(2R,3S)-3-isopropylmalate = (2S)-2-isopropylmalate</text>
        <dbReference type="Rhea" id="RHEA:32287"/>
        <dbReference type="ChEBI" id="CHEBI:1178"/>
        <dbReference type="ChEBI" id="CHEBI:35121"/>
        <dbReference type="EC" id="4.2.1.33"/>
    </reaction>
</comment>
<feature type="binding site" evidence="12">
    <location>
        <position position="407"/>
    </location>
    <ligand>
        <name>[4Fe-4S] cluster</name>
        <dbReference type="ChEBI" id="CHEBI:49883"/>
    </ligand>
</feature>
<sequence length="468" mass="49885">MGKTLSEKVWDAHVVRSAEGEPDLLYIDLHLVHEVTSPQAFEGLRLAGRPVRRPDLTLATEDHNTPTLNILAPIADPVSRKQVDTLRQNAKDFGVRIHSLGDKDQGVVHIIGPQLGVTQPGMTIVCGDSHTSTHGAFGALAYGIGTSEVEHVLATQTLPQAKPKTMAVNINGELPDGVTAKDIVLTLIAKVGTGGGQGYIVEYRGSTIEALSMEGRMTICNMSIEWGAKAGMMAPDETTFAYLKGRPHAPEGEDWDAAVEYWKTLRTDDDATFDVEVDIDAAQLTPFVTWGTNPGHGVPLGAAVPAPEDFADEVEQATAKRALEYMDLIPGTPMRDIEVDTVFLGSCTNGRIEDLRLAASVLKGRKKADTVRMLVVPGSARVRLEAEAEGLDQVFLDFGAEWRAAGCSMCLGMNPDQLAPGERSASTSNRNFEGRQGKGGRTHLVSPAVAAATAITGHLSAPADLIGA</sequence>
<feature type="region of interest" description="Disordered" evidence="13">
    <location>
        <begin position="418"/>
        <end position="441"/>
    </location>
</feature>
<dbReference type="Proteomes" id="UP000516117">
    <property type="component" value="Chromosome"/>
</dbReference>
<organism evidence="15 16">
    <name type="scientific">Tessaracoccus defluvii</name>
    <dbReference type="NCBI Taxonomy" id="1285901"/>
    <lineage>
        <taxon>Bacteria</taxon>
        <taxon>Bacillati</taxon>
        <taxon>Actinomycetota</taxon>
        <taxon>Actinomycetes</taxon>
        <taxon>Propionibacteriales</taxon>
        <taxon>Propionibacteriaceae</taxon>
        <taxon>Tessaracoccus</taxon>
    </lineage>
</organism>
<evidence type="ECO:0000256" key="11">
    <source>
        <dbReference type="ARBA" id="ARBA00023304"/>
    </source>
</evidence>
<evidence type="ECO:0000256" key="6">
    <source>
        <dbReference type="ARBA" id="ARBA00022605"/>
    </source>
</evidence>
<dbReference type="PRINTS" id="PR00415">
    <property type="entry name" value="ACONITASE"/>
</dbReference>
<dbReference type="PROSITE" id="PS01244">
    <property type="entry name" value="ACONITASE_2"/>
    <property type="match status" value="1"/>
</dbReference>
<dbReference type="KEGG" id="tdf:H9L22_03850"/>
<dbReference type="NCBIfam" id="NF009116">
    <property type="entry name" value="PRK12466.1"/>
    <property type="match status" value="1"/>
</dbReference>
<evidence type="ECO:0000256" key="4">
    <source>
        <dbReference type="ARBA" id="ARBA00022430"/>
    </source>
</evidence>
<dbReference type="GO" id="GO:0009098">
    <property type="term" value="P:L-leucine biosynthetic process"/>
    <property type="evidence" value="ECO:0007669"/>
    <property type="project" value="UniProtKB-UniRule"/>
</dbReference>
<dbReference type="InterPro" id="IPR050067">
    <property type="entry name" value="IPM_dehydratase_rel_enz"/>
</dbReference>
<dbReference type="InterPro" id="IPR015931">
    <property type="entry name" value="Acnase/IPM_dHydase_lsu_aba_1/3"/>
</dbReference>
<dbReference type="InterPro" id="IPR004430">
    <property type="entry name" value="3-IsopropMal_deHydase_lsu"/>
</dbReference>
<feature type="domain" description="Aconitase/3-isopropylmalate dehydratase large subunit alpha/beta/alpha" evidence="14">
    <location>
        <begin position="7"/>
        <end position="457"/>
    </location>
</feature>
<evidence type="ECO:0000256" key="1">
    <source>
        <dbReference type="ARBA" id="ARBA00000491"/>
    </source>
</evidence>
<keyword evidence="16" id="KW-1185">Reference proteome</keyword>
<feature type="binding site" evidence="12">
    <location>
        <position position="347"/>
    </location>
    <ligand>
        <name>[4Fe-4S] cluster</name>
        <dbReference type="ChEBI" id="CHEBI:49883"/>
    </ligand>
</feature>
<feature type="binding site" evidence="12">
    <location>
        <position position="410"/>
    </location>
    <ligand>
        <name>[4Fe-4S] cluster</name>
        <dbReference type="ChEBI" id="CHEBI:49883"/>
    </ligand>
</feature>
<dbReference type="NCBIfam" id="NF004016">
    <property type="entry name" value="PRK05478.1"/>
    <property type="match status" value="1"/>
</dbReference>
<name>A0A7H0H7P6_9ACTN</name>
<keyword evidence="9 12" id="KW-0411">Iron-sulfur</keyword>
<protein>
    <recommendedName>
        <fullName evidence="12">3-isopropylmalate dehydratase large subunit</fullName>
        <ecNumber evidence="12">4.2.1.33</ecNumber>
    </recommendedName>
    <alternativeName>
        <fullName evidence="12">Alpha-IPM isomerase</fullName>
        <shortName evidence="12">IPMI</shortName>
    </alternativeName>
    <alternativeName>
        <fullName evidence="12">Isopropylmalate isomerase</fullName>
    </alternativeName>
</protein>
<evidence type="ECO:0000256" key="8">
    <source>
        <dbReference type="ARBA" id="ARBA00023004"/>
    </source>
</evidence>
<comment type="subunit">
    <text evidence="12">Heterodimer of LeuC and LeuD.</text>
</comment>
<evidence type="ECO:0000313" key="16">
    <source>
        <dbReference type="Proteomes" id="UP000516117"/>
    </source>
</evidence>
<dbReference type="PROSITE" id="PS00450">
    <property type="entry name" value="ACONITASE_1"/>
    <property type="match status" value="1"/>
</dbReference>